<keyword evidence="11" id="KW-0407">Ion channel</keyword>
<evidence type="ECO:0000256" key="5">
    <source>
        <dbReference type="ARBA" id="ARBA00022989"/>
    </source>
</evidence>
<dbReference type="InterPro" id="IPR019594">
    <property type="entry name" value="Glu/Gly-bd"/>
</dbReference>
<name>A0AAN8XH54_HALRR</name>
<keyword evidence="9" id="KW-0325">Glycoprotein</keyword>
<evidence type="ECO:0000256" key="8">
    <source>
        <dbReference type="ARBA" id="ARBA00023170"/>
    </source>
</evidence>
<comment type="subcellular location">
    <subcellularLocation>
        <location evidence="1">Cell membrane</location>
        <topology evidence="1">Multi-pass membrane protein</topology>
    </subcellularLocation>
</comment>
<proteinExistence type="predicted"/>
<evidence type="ECO:0000256" key="10">
    <source>
        <dbReference type="ARBA" id="ARBA00023286"/>
    </source>
</evidence>
<evidence type="ECO:0000313" key="14">
    <source>
        <dbReference type="Proteomes" id="UP001381693"/>
    </source>
</evidence>
<evidence type="ECO:0000256" key="1">
    <source>
        <dbReference type="ARBA" id="ARBA00004651"/>
    </source>
</evidence>
<dbReference type="AlphaFoldDB" id="A0AAN8XH54"/>
<dbReference type="InterPro" id="IPR052192">
    <property type="entry name" value="Insect_Ionotropic_Sensory_Rcpt"/>
</dbReference>
<dbReference type="GO" id="GO:0015276">
    <property type="term" value="F:ligand-gated monoatomic ion channel activity"/>
    <property type="evidence" value="ECO:0007669"/>
    <property type="project" value="InterPro"/>
</dbReference>
<protein>
    <recommendedName>
        <fullName evidence="12">Ionotropic glutamate receptor L-glutamate and glycine-binding domain-containing protein</fullName>
    </recommendedName>
</protein>
<dbReference type="Gene3D" id="3.40.190.10">
    <property type="entry name" value="Periplasmic binding protein-like II"/>
    <property type="match status" value="1"/>
</dbReference>
<keyword evidence="8" id="KW-0675">Receptor</keyword>
<keyword evidence="3" id="KW-1003">Cell membrane</keyword>
<keyword evidence="4" id="KW-0812">Transmembrane</keyword>
<evidence type="ECO:0000256" key="9">
    <source>
        <dbReference type="ARBA" id="ARBA00023180"/>
    </source>
</evidence>
<evidence type="ECO:0000256" key="11">
    <source>
        <dbReference type="ARBA" id="ARBA00023303"/>
    </source>
</evidence>
<evidence type="ECO:0000256" key="6">
    <source>
        <dbReference type="ARBA" id="ARBA00023065"/>
    </source>
</evidence>
<organism evidence="13 14">
    <name type="scientific">Halocaridina rubra</name>
    <name type="common">Hawaiian red shrimp</name>
    <dbReference type="NCBI Taxonomy" id="373956"/>
    <lineage>
        <taxon>Eukaryota</taxon>
        <taxon>Metazoa</taxon>
        <taxon>Ecdysozoa</taxon>
        <taxon>Arthropoda</taxon>
        <taxon>Crustacea</taxon>
        <taxon>Multicrustacea</taxon>
        <taxon>Malacostraca</taxon>
        <taxon>Eumalacostraca</taxon>
        <taxon>Eucarida</taxon>
        <taxon>Decapoda</taxon>
        <taxon>Pleocyemata</taxon>
        <taxon>Caridea</taxon>
        <taxon>Atyoidea</taxon>
        <taxon>Atyidae</taxon>
        <taxon>Halocaridina</taxon>
    </lineage>
</organism>
<evidence type="ECO:0000259" key="12">
    <source>
        <dbReference type="SMART" id="SM00918"/>
    </source>
</evidence>
<evidence type="ECO:0000313" key="13">
    <source>
        <dbReference type="EMBL" id="KAK7084345.1"/>
    </source>
</evidence>
<evidence type="ECO:0000256" key="3">
    <source>
        <dbReference type="ARBA" id="ARBA00022475"/>
    </source>
</evidence>
<keyword evidence="6" id="KW-0406">Ion transport</keyword>
<keyword evidence="2" id="KW-0813">Transport</keyword>
<keyword evidence="7" id="KW-0472">Membrane</keyword>
<keyword evidence="5" id="KW-1133">Transmembrane helix</keyword>
<dbReference type="GO" id="GO:0005886">
    <property type="term" value="C:plasma membrane"/>
    <property type="evidence" value="ECO:0007669"/>
    <property type="project" value="UniProtKB-SubCell"/>
</dbReference>
<keyword evidence="10" id="KW-1071">Ligand-gated ion channel</keyword>
<evidence type="ECO:0000256" key="4">
    <source>
        <dbReference type="ARBA" id="ARBA00022692"/>
    </source>
</evidence>
<evidence type="ECO:0000256" key="7">
    <source>
        <dbReference type="ARBA" id="ARBA00023136"/>
    </source>
</evidence>
<dbReference type="PANTHER" id="PTHR42643">
    <property type="entry name" value="IONOTROPIC RECEPTOR 20A-RELATED"/>
    <property type="match status" value="1"/>
</dbReference>
<dbReference type="Proteomes" id="UP001381693">
    <property type="component" value="Unassembled WGS sequence"/>
</dbReference>
<dbReference type="EMBL" id="JAXCGZ010002137">
    <property type="protein sequence ID" value="KAK7084345.1"/>
    <property type="molecule type" value="Genomic_DNA"/>
</dbReference>
<feature type="domain" description="Ionotropic glutamate receptor L-glutamate and glycine-binding" evidence="12">
    <location>
        <begin position="82"/>
        <end position="144"/>
    </location>
</feature>
<dbReference type="SMART" id="SM00918">
    <property type="entry name" value="Lig_chan-Glu_bd"/>
    <property type="match status" value="1"/>
</dbReference>
<reference evidence="13 14" key="1">
    <citation type="submission" date="2023-11" db="EMBL/GenBank/DDBJ databases">
        <title>Halocaridina rubra genome assembly.</title>
        <authorList>
            <person name="Smith C."/>
        </authorList>
    </citation>
    <scope>NUCLEOTIDE SEQUENCE [LARGE SCALE GENOMIC DNA]</scope>
    <source>
        <strain evidence="13">EP-1</strain>
        <tissue evidence="13">Whole</tissue>
    </source>
</reference>
<evidence type="ECO:0000256" key="2">
    <source>
        <dbReference type="ARBA" id="ARBA00022448"/>
    </source>
</evidence>
<dbReference type="PANTHER" id="PTHR42643:SF24">
    <property type="entry name" value="IONOTROPIC RECEPTOR 60A"/>
    <property type="match status" value="1"/>
</dbReference>
<accession>A0AAN8XH54</accession>
<comment type="caution">
    <text evidence="13">The sequence shown here is derived from an EMBL/GenBank/DDBJ whole genome shotgun (WGS) entry which is preliminary data.</text>
</comment>
<keyword evidence="14" id="KW-1185">Reference proteome</keyword>
<sequence>MVYNIIILNFYIYLLIRFLKIGKWEVRSTANKSTSNKPLVKDQTGSPQFLGYLQRPLFPSINALYDDFQGRRLLVAVVSNWPFFKLSTLPDKTVVPDSGIDLQVITALSRRLNFTYRVVVPEDGRWGGPEANGNVSGMIGMVANHRAHVAIDEITITDIRETVVDFTRPYYIESSTLVSRAPTRKDSSLAIFHPFTPLSLLPMGEIAIACRCREAKYTLRMQTKGLCLCAEVVCILSAFVLATLGSNFRPESPLQCERVFQLLK</sequence>
<dbReference type="SUPFAM" id="SSF53850">
    <property type="entry name" value="Periplasmic binding protein-like II"/>
    <property type="match status" value="1"/>
</dbReference>
<dbReference type="Pfam" id="PF10613">
    <property type="entry name" value="Lig_chan-Glu_bd"/>
    <property type="match status" value="1"/>
</dbReference>
<gene>
    <name evidence="13" type="ORF">SK128_011266</name>
</gene>